<feature type="transmembrane region" description="Helical" evidence="6">
    <location>
        <begin position="100"/>
        <end position="121"/>
    </location>
</feature>
<evidence type="ECO:0000259" key="7">
    <source>
        <dbReference type="Pfam" id="PF04138"/>
    </source>
</evidence>
<feature type="transmembrane region" description="Helical" evidence="6">
    <location>
        <begin position="66"/>
        <end position="84"/>
    </location>
</feature>
<evidence type="ECO:0000256" key="2">
    <source>
        <dbReference type="ARBA" id="ARBA00009399"/>
    </source>
</evidence>
<dbReference type="GO" id="GO:0005886">
    <property type="term" value="C:plasma membrane"/>
    <property type="evidence" value="ECO:0007669"/>
    <property type="project" value="TreeGrafter"/>
</dbReference>
<evidence type="ECO:0000256" key="6">
    <source>
        <dbReference type="SAM" id="Phobius"/>
    </source>
</evidence>
<evidence type="ECO:0000256" key="4">
    <source>
        <dbReference type="ARBA" id="ARBA00022989"/>
    </source>
</evidence>
<accession>A0A368XHN2</accession>
<dbReference type="PANTHER" id="PTHR38459:SF1">
    <property type="entry name" value="PROPHAGE BACTOPRENOL-LINKED GLUCOSE TRANSLOCASE HOMOLOG"/>
    <property type="match status" value="1"/>
</dbReference>
<proteinExistence type="inferred from homology"/>
<name>A0A368XHN2_MARNT</name>
<comment type="subcellular location">
    <subcellularLocation>
        <location evidence="1">Membrane</location>
        <topology evidence="1">Multi-pass membrane protein</topology>
    </subcellularLocation>
</comment>
<keyword evidence="3 6" id="KW-0812">Transmembrane</keyword>
<evidence type="ECO:0000313" key="9">
    <source>
        <dbReference type="Proteomes" id="UP000253647"/>
    </source>
</evidence>
<gene>
    <name evidence="8" type="ORF">DET61_10919</name>
</gene>
<feature type="transmembrane region" description="Helical" evidence="6">
    <location>
        <begin position="127"/>
        <end position="148"/>
    </location>
</feature>
<comment type="similarity">
    <text evidence="2">Belongs to the GtrA family.</text>
</comment>
<dbReference type="GO" id="GO:0000271">
    <property type="term" value="P:polysaccharide biosynthetic process"/>
    <property type="evidence" value="ECO:0007669"/>
    <property type="project" value="InterPro"/>
</dbReference>
<dbReference type="InterPro" id="IPR051401">
    <property type="entry name" value="GtrA_CellWall_Glycosyl"/>
</dbReference>
<protein>
    <submittedName>
        <fullName evidence="8">Putative flippase GtrA</fullName>
    </submittedName>
</protein>
<feature type="transmembrane region" description="Helical" evidence="6">
    <location>
        <begin position="38"/>
        <end position="60"/>
    </location>
</feature>
<keyword evidence="5 6" id="KW-0472">Membrane</keyword>
<dbReference type="RefSeq" id="WP_235853409.1">
    <property type="nucleotide sequence ID" value="NZ_QPJI01000009.1"/>
</dbReference>
<keyword evidence="4 6" id="KW-1133">Transmembrane helix</keyword>
<evidence type="ECO:0000256" key="1">
    <source>
        <dbReference type="ARBA" id="ARBA00004141"/>
    </source>
</evidence>
<reference evidence="8 9" key="1">
    <citation type="submission" date="2018-07" db="EMBL/GenBank/DDBJ databases">
        <title>Freshwater and sediment microbial communities from various areas in North America, analyzing microbe dynamics in response to fracking.</title>
        <authorList>
            <person name="Lamendella R."/>
        </authorList>
    </citation>
    <scope>NUCLEOTIDE SEQUENCE [LARGE SCALE GENOMIC DNA]</scope>
    <source>
        <strain evidence="8 9">105B</strain>
    </source>
</reference>
<evidence type="ECO:0000256" key="5">
    <source>
        <dbReference type="ARBA" id="ARBA00023136"/>
    </source>
</evidence>
<dbReference type="InterPro" id="IPR007267">
    <property type="entry name" value="GtrA_DPMS_TM"/>
</dbReference>
<evidence type="ECO:0000313" key="8">
    <source>
        <dbReference type="EMBL" id="RCW67109.1"/>
    </source>
</evidence>
<feature type="domain" description="GtrA/DPMS transmembrane" evidence="7">
    <location>
        <begin position="41"/>
        <end position="153"/>
    </location>
</feature>
<dbReference type="PANTHER" id="PTHR38459">
    <property type="entry name" value="PROPHAGE BACTOPRENOL-LINKED GLUCOSE TRANSLOCASE HOMOLOG"/>
    <property type="match status" value="1"/>
</dbReference>
<organism evidence="8 9">
    <name type="scientific">Marinobacter nauticus</name>
    <name type="common">Marinobacter hydrocarbonoclasticus</name>
    <name type="synonym">Marinobacter aquaeolei</name>
    <dbReference type="NCBI Taxonomy" id="2743"/>
    <lineage>
        <taxon>Bacteria</taxon>
        <taxon>Pseudomonadati</taxon>
        <taxon>Pseudomonadota</taxon>
        <taxon>Gammaproteobacteria</taxon>
        <taxon>Pseudomonadales</taxon>
        <taxon>Marinobacteraceae</taxon>
        <taxon>Marinobacter</taxon>
    </lineage>
</organism>
<sequence length="157" mass="17246">MPLLSNRMRCLVHPFRIQLIVRSNAFISPFNQTVGRQVTGFLAAGGLATAIHWASMALLVLAGLPALTATAIGSICGAVTNYFFQRRLAFPGAGSHQKTVWRYVLSCLLAWVTNFVVFSFLQQGLLLSVTVSQFATTAVVALLNFTVYQRLVFHEKI</sequence>
<evidence type="ECO:0000256" key="3">
    <source>
        <dbReference type="ARBA" id="ARBA00022692"/>
    </source>
</evidence>
<dbReference type="Proteomes" id="UP000253647">
    <property type="component" value="Unassembled WGS sequence"/>
</dbReference>
<dbReference type="AlphaFoldDB" id="A0A368XHN2"/>
<dbReference type="Pfam" id="PF04138">
    <property type="entry name" value="GtrA_DPMS_TM"/>
    <property type="match status" value="1"/>
</dbReference>
<dbReference type="EMBL" id="QPJI01000009">
    <property type="protein sequence ID" value="RCW67109.1"/>
    <property type="molecule type" value="Genomic_DNA"/>
</dbReference>
<comment type="caution">
    <text evidence="8">The sequence shown here is derived from an EMBL/GenBank/DDBJ whole genome shotgun (WGS) entry which is preliminary data.</text>
</comment>